<feature type="region of interest" description="Disordered" evidence="1">
    <location>
        <begin position="49"/>
        <end position="84"/>
    </location>
</feature>
<dbReference type="Proteomes" id="UP000887566">
    <property type="component" value="Unplaced"/>
</dbReference>
<proteinExistence type="predicted"/>
<accession>A0A914VZK0</accession>
<feature type="compositionally biased region" description="Polar residues" evidence="1">
    <location>
        <begin position="67"/>
        <end position="77"/>
    </location>
</feature>
<protein>
    <submittedName>
        <fullName evidence="3">Uncharacterized protein</fullName>
    </submittedName>
</protein>
<evidence type="ECO:0000313" key="3">
    <source>
        <dbReference type="WBParaSite" id="PSAMB.scaffold2896size20691.g19538.t1"/>
    </source>
</evidence>
<organism evidence="2 3">
    <name type="scientific">Plectus sambesii</name>
    <dbReference type="NCBI Taxonomy" id="2011161"/>
    <lineage>
        <taxon>Eukaryota</taxon>
        <taxon>Metazoa</taxon>
        <taxon>Ecdysozoa</taxon>
        <taxon>Nematoda</taxon>
        <taxon>Chromadorea</taxon>
        <taxon>Plectida</taxon>
        <taxon>Plectina</taxon>
        <taxon>Plectoidea</taxon>
        <taxon>Plectidae</taxon>
        <taxon>Plectus</taxon>
    </lineage>
</organism>
<evidence type="ECO:0000313" key="2">
    <source>
        <dbReference type="Proteomes" id="UP000887566"/>
    </source>
</evidence>
<sequence>MLSQELLRKCSTVRLPFADNFHKTSDPHALMLVHDHSAENILRSAELRRLSPARPARPPPRKHTAPASFNRQYSAQLQRLKRKSSAPTPDFYYIDQSCDLSNGQLQAHSSQMFKAAKSPPKEMLLSKAIDDLHLQNGPGPHHRLTRRSSLTSGGGLFDRRSSLKAMSSSARRESIGPETTTAMMTTLKIAKPPPSPKTPSPKSSTAAEPSFARFSALKKSSTVVPPTHKLSRSSTQPVLRSVSTATAPDEQQRQKLSTMKKPRIITQLSSDGLLSADSVEGGKSKQEPPSPTSPTPSTGSASDRRESSAVASKLNMTGVFNRLKPKEVDLTESVVAGQHMVVVRKSKKKIQPKQKGDRMRHPSDLVMTRIRHPDRCRRSRTIRPCHLPA</sequence>
<evidence type="ECO:0000256" key="1">
    <source>
        <dbReference type="SAM" id="MobiDB-lite"/>
    </source>
</evidence>
<keyword evidence="2" id="KW-1185">Reference proteome</keyword>
<name>A0A914VZK0_9BILA</name>
<reference evidence="3" key="1">
    <citation type="submission" date="2022-11" db="UniProtKB">
        <authorList>
            <consortium name="WormBaseParasite"/>
        </authorList>
    </citation>
    <scope>IDENTIFICATION</scope>
</reference>
<dbReference type="AlphaFoldDB" id="A0A914VZK0"/>
<feature type="compositionally biased region" description="Polar residues" evidence="1">
    <location>
        <begin position="232"/>
        <end position="246"/>
    </location>
</feature>
<dbReference type="WBParaSite" id="PSAMB.scaffold2896size20691.g19538.t1">
    <property type="protein sequence ID" value="PSAMB.scaffold2896size20691.g19538.t1"/>
    <property type="gene ID" value="PSAMB.scaffold2896size20691.g19538"/>
</dbReference>
<feature type="region of interest" description="Disordered" evidence="1">
    <location>
        <begin position="136"/>
        <end position="312"/>
    </location>
</feature>